<comment type="caution">
    <text evidence="1">The sequence shown here is derived from an EMBL/GenBank/DDBJ whole genome shotgun (WGS) entry which is preliminary data.</text>
</comment>
<evidence type="ECO:0000313" key="1">
    <source>
        <dbReference type="EMBL" id="MFD2891104.1"/>
    </source>
</evidence>
<reference evidence="2" key="1">
    <citation type="journal article" date="2019" name="Int. J. Syst. Evol. Microbiol.">
        <title>The Global Catalogue of Microorganisms (GCM) 10K type strain sequencing project: providing services to taxonomists for standard genome sequencing and annotation.</title>
        <authorList>
            <consortium name="The Broad Institute Genomics Platform"/>
            <consortium name="The Broad Institute Genome Sequencing Center for Infectious Disease"/>
            <person name="Wu L."/>
            <person name="Ma J."/>
        </authorList>
    </citation>
    <scope>NUCLEOTIDE SEQUENCE [LARGE SCALE GENOMIC DNA]</scope>
    <source>
        <strain evidence="2">KCTC 22671</strain>
    </source>
</reference>
<accession>A0ABW5YJ71</accession>
<dbReference type="InterPro" id="IPR011990">
    <property type="entry name" value="TPR-like_helical_dom_sf"/>
</dbReference>
<evidence type="ECO:0000313" key="2">
    <source>
        <dbReference type="Proteomes" id="UP001597534"/>
    </source>
</evidence>
<protein>
    <submittedName>
        <fullName evidence="1">SusD/RagB family nutrient-binding outer membrane lipoprotein</fullName>
    </submittedName>
</protein>
<dbReference type="Proteomes" id="UP001597534">
    <property type="component" value="Unassembled WGS sequence"/>
</dbReference>
<dbReference type="Pfam" id="PF12771">
    <property type="entry name" value="SusD-like_2"/>
    <property type="match status" value="1"/>
</dbReference>
<dbReference type="PROSITE" id="PS51257">
    <property type="entry name" value="PROKAR_LIPOPROTEIN"/>
    <property type="match status" value="1"/>
</dbReference>
<dbReference type="SUPFAM" id="SSF48452">
    <property type="entry name" value="TPR-like"/>
    <property type="match status" value="1"/>
</dbReference>
<keyword evidence="2" id="KW-1185">Reference proteome</keyword>
<dbReference type="EMBL" id="JBHUPC010000010">
    <property type="protein sequence ID" value="MFD2891104.1"/>
    <property type="molecule type" value="Genomic_DNA"/>
</dbReference>
<gene>
    <name evidence="1" type="ORF">ACFS5J_03640</name>
</gene>
<sequence>MKKTILTLLSIAFITFSCDDKFDINQDPDTLNPGGVPLSKQLPAGMVGVAGAQGSYYALIGGFWSQFWTQSNASNQYTEIDTYIIGSFDYENGWTAMYDALGDIKEVKQRAEAEGNWNYYLMATTLEIYASQIMSDLYDQTPYLESNNQEILQPHFLSGAETYGLMIADLKDALSKDLSASMGETPGVDDFLFEGVMTDWTKFANTVLLRLYMRQTEANPDLAENGIKELFDNGAQFLDKDARITGFIDEANRSNPLYETDRRQLNTPKNLRASYTMYSFMDDNGDTRKNEFYGPGVPLYQGYYTNTSISESAISIVTLSPTTDVYFITKEESNLLQAEALERYYGGNGAKALYDDAVVEAFNKFNLDGTSFVAAGGSYEYPTTGTFDDKLKAIITQKWLASFPGNGFESFFEQNRTGYPSISTVTQDDPTYVSGEITYSWNGATGGLFPKRVVFPNRVITRNQNAPALVPITTPVWWDVN</sequence>
<proteinExistence type="predicted"/>
<name>A0ABW5YJ71_9FLAO</name>
<dbReference type="Gene3D" id="1.25.40.390">
    <property type="match status" value="1"/>
</dbReference>
<dbReference type="InterPro" id="IPR041662">
    <property type="entry name" value="SusD-like_2"/>
</dbReference>
<keyword evidence="1" id="KW-0449">Lipoprotein</keyword>
<dbReference type="RefSeq" id="WP_379810641.1">
    <property type="nucleotide sequence ID" value="NZ_JBHUPC010000010.1"/>
</dbReference>
<organism evidence="1 2">
    <name type="scientific">Flavobacterium chuncheonense</name>
    <dbReference type="NCBI Taxonomy" id="2026653"/>
    <lineage>
        <taxon>Bacteria</taxon>
        <taxon>Pseudomonadati</taxon>
        <taxon>Bacteroidota</taxon>
        <taxon>Flavobacteriia</taxon>
        <taxon>Flavobacteriales</taxon>
        <taxon>Flavobacteriaceae</taxon>
        <taxon>Flavobacterium</taxon>
    </lineage>
</organism>